<dbReference type="SMART" id="SM00382">
    <property type="entry name" value="AAA"/>
    <property type="match status" value="1"/>
</dbReference>
<organism evidence="2 3">
    <name type="scientific">Lysinibacter cavernae</name>
    <dbReference type="NCBI Taxonomy" id="1640652"/>
    <lineage>
        <taxon>Bacteria</taxon>
        <taxon>Bacillati</taxon>
        <taxon>Actinomycetota</taxon>
        <taxon>Actinomycetes</taxon>
        <taxon>Micrococcales</taxon>
        <taxon>Microbacteriaceae</taxon>
        <taxon>Lysinibacter</taxon>
    </lineage>
</organism>
<protein>
    <submittedName>
        <fullName evidence="2">ABC-type sugar transport system ATPase subunit</fullName>
    </submittedName>
</protein>
<keyword evidence="3" id="KW-1185">Reference proteome</keyword>
<feature type="domain" description="AAA+ ATPase" evidence="1">
    <location>
        <begin position="71"/>
        <end position="267"/>
    </location>
</feature>
<name>A0A7X5R1M2_9MICO</name>
<comment type="caution">
    <text evidence="2">The sequence shown here is derived from an EMBL/GenBank/DDBJ whole genome shotgun (WGS) entry which is preliminary data.</text>
</comment>
<dbReference type="SUPFAM" id="SSF52540">
    <property type="entry name" value="P-loop containing nucleoside triphosphate hydrolases"/>
    <property type="match status" value="1"/>
</dbReference>
<dbReference type="Gene3D" id="3.40.50.300">
    <property type="entry name" value="P-loop containing nucleotide triphosphate hydrolases"/>
    <property type="match status" value="1"/>
</dbReference>
<evidence type="ECO:0000313" key="2">
    <source>
        <dbReference type="EMBL" id="NIH54003.1"/>
    </source>
</evidence>
<keyword evidence="2" id="KW-0813">Transport</keyword>
<evidence type="ECO:0000313" key="3">
    <source>
        <dbReference type="Proteomes" id="UP000541033"/>
    </source>
</evidence>
<reference evidence="2 3" key="1">
    <citation type="submission" date="2020-02" db="EMBL/GenBank/DDBJ databases">
        <title>Sequencing the genomes of 1000 actinobacteria strains.</title>
        <authorList>
            <person name="Klenk H.-P."/>
        </authorList>
    </citation>
    <scope>NUCLEOTIDE SEQUENCE [LARGE SCALE GENOMIC DNA]</scope>
    <source>
        <strain evidence="2 3">DSM 27960</strain>
    </source>
</reference>
<sequence length="269" mass="28791">MLYPAPDGDVIENSLADTTPVDRVDPAKAAETTLLESPQAPAPDTPVLTVERISLSAERGRVYGPVTLTIGDGLTIIVSEEGTGKTSLMLTLAGRMKADDGRIFIGDAAAPARPRDLQRVSQIAGFDDIDLLDDSVSVAKVIRERLSYVLPWWTILPSPAAIDLDTVCGPVFGDVPHPAGDDLVRDLTEEQRMLLRVALAGLSSPRFIAIDDISQVRSARARQEVLRALELYSQTGVAVICASASQDDALYAQLGSLPTLLHLTEVTHS</sequence>
<dbReference type="EMBL" id="JAAMOX010000001">
    <property type="protein sequence ID" value="NIH54003.1"/>
    <property type="molecule type" value="Genomic_DNA"/>
</dbReference>
<keyword evidence="2" id="KW-0762">Sugar transport</keyword>
<dbReference type="InterPro" id="IPR003593">
    <property type="entry name" value="AAA+_ATPase"/>
</dbReference>
<evidence type="ECO:0000259" key="1">
    <source>
        <dbReference type="SMART" id="SM00382"/>
    </source>
</evidence>
<dbReference type="InterPro" id="IPR027417">
    <property type="entry name" value="P-loop_NTPase"/>
</dbReference>
<accession>A0A7X5R1M2</accession>
<dbReference type="AlphaFoldDB" id="A0A7X5R1M2"/>
<proteinExistence type="predicted"/>
<dbReference type="Proteomes" id="UP000541033">
    <property type="component" value="Unassembled WGS sequence"/>
</dbReference>
<gene>
    <name evidence="2" type="ORF">FHX76_001871</name>
</gene>
<dbReference type="RefSeq" id="WP_167150067.1">
    <property type="nucleotide sequence ID" value="NZ_JAAMOX010000001.1"/>
</dbReference>